<dbReference type="Pfam" id="PF01636">
    <property type="entry name" value="APH"/>
    <property type="match status" value="1"/>
</dbReference>
<comment type="similarity">
    <text evidence="1">Belongs to the pseudomonas-type ThrB family.</text>
</comment>
<dbReference type="InterPro" id="IPR050249">
    <property type="entry name" value="Pseudomonas-type_ThrB"/>
</dbReference>
<proteinExistence type="inferred from homology"/>
<dbReference type="Proteomes" id="UP000003136">
    <property type="component" value="Unassembled WGS sequence"/>
</dbReference>
<dbReference type="GO" id="GO:0004413">
    <property type="term" value="F:homoserine kinase activity"/>
    <property type="evidence" value="ECO:0007669"/>
    <property type="project" value="TreeGrafter"/>
</dbReference>
<protein>
    <recommendedName>
        <fullName evidence="2">Aminoglycoside phosphotransferase domain-containing protein</fullName>
    </recommendedName>
</protein>
<dbReference type="STRING" id="483218.BACPEC_02142"/>
<dbReference type="GO" id="GO:0009088">
    <property type="term" value="P:threonine biosynthetic process"/>
    <property type="evidence" value="ECO:0007669"/>
    <property type="project" value="TreeGrafter"/>
</dbReference>
<reference evidence="3 4" key="1">
    <citation type="submission" date="2008-11" db="EMBL/GenBank/DDBJ databases">
        <title>Draft genome sequence of Bacteroides pectinophilus (ATCC 43243).</title>
        <authorList>
            <person name="Sudarsanam P."/>
            <person name="Ley R."/>
            <person name="Guruge J."/>
            <person name="Turnbaugh P.J."/>
            <person name="Mahowald M."/>
            <person name="Liep D."/>
            <person name="Gordon J."/>
        </authorList>
    </citation>
    <scope>NUCLEOTIDE SEQUENCE [LARGE SCALE GENOMIC DNA]</scope>
    <source>
        <strain evidence="3 4">ATCC 43243</strain>
    </source>
</reference>
<dbReference type="SUPFAM" id="SSF56112">
    <property type="entry name" value="Protein kinase-like (PK-like)"/>
    <property type="match status" value="1"/>
</dbReference>
<sequence>MAFEDRTVTDRIAGRVLPLYGWQHTHIAKMIMVSENASYAIINRMTGSTDAVLRISRPGYHTLAELVSEVRWIDALAGYGHGINPAKVLPSLDRSCIRSIIGDDGVEYYCIMFEYINGVCLEECINEKILECFKTLGHMTAWMHIQSASWKDIVSIHRMHFNYENIIGEQVDWGRWQDRKDIDRCSAYVMSEASDIIKLRLSDYGINNANYGLIHADMRLANIIIANDDNSMRVIDFDDCGFGWFVSDFASSVSFMEERAIVPYLKDAWLNGYSAVRTLSDRDIGMIDTFVMMRRLQLTAWMAGHPESSPVKLYKENWIKNTKTLAHKYLSGE</sequence>
<accession>B7AST4</accession>
<dbReference type="PANTHER" id="PTHR21064">
    <property type="entry name" value="AMINOGLYCOSIDE PHOSPHOTRANSFERASE DOMAIN-CONTAINING PROTEIN-RELATED"/>
    <property type="match status" value="1"/>
</dbReference>
<evidence type="ECO:0000313" key="4">
    <source>
        <dbReference type="Proteomes" id="UP000003136"/>
    </source>
</evidence>
<comment type="caution">
    <text evidence="3">The sequence shown here is derived from an EMBL/GenBank/DDBJ whole genome shotgun (WGS) entry which is preliminary data.</text>
</comment>
<dbReference type="PANTHER" id="PTHR21064:SF6">
    <property type="entry name" value="AMINOGLYCOSIDE PHOSPHOTRANSFERASE DOMAIN-CONTAINING PROTEIN"/>
    <property type="match status" value="1"/>
</dbReference>
<evidence type="ECO:0000259" key="2">
    <source>
        <dbReference type="Pfam" id="PF01636"/>
    </source>
</evidence>
<dbReference type="eggNOG" id="COG2334">
    <property type="taxonomic scope" value="Bacteria"/>
</dbReference>
<evidence type="ECO:0000313" key="3">
    <source>
        <dbReference type="EMBL" id="EEC57630.1"/>
    </source>
</evidence>
<dbReference type="Gene3D" id="3.90.1200.10">
    <property type="match status" value="1"/>
</dbReference>
<name>B7AST4_9FIRM</name>
<organism evidence="3 4">
    <name type="scientific">[Bacteroides] pectinophilus ATCC 43243</name>
    <dbReference type="NCBI Taxonomy" id="483218"/>
    <lineage>
        <taxon>Bacteria</taxon>
        <taxon>Bacillati</taxon>
        <taxon>Bacillota</taxon>
        <taxon>Clostridia</taxon>
        <taxon>Eubacteriales</taxon>
    </lineage>
</organism>
<evidence type="ECO:0000256" key="1">
    <source>
        <dbReference type="ARBA" id="ARBA00038240"/>
    </source>
</evidence>
<dbReference type="EMBL" id="ABVQ01000036">
    <property type="protein sequence ID" value="EEC57630.1"/>
    <property type="molecule type" value="Genomic_DNA"/>
</dbReference>
<dbReference type="InterPro" id="IPR002575">
    <property type="entry name" value="Aminoglycoside_PTrfase"/>
</dbReference>
<dbReference type="AlphaFoldDB" id="B7AST4"/>
<dbReference type="InterPro" id="IPR011009">
    <property type="entry name" value="Kinase-like_dom_sf"/>
</dbReference>
<keyword evidence="4" id="KW-1185">Reference proteome</keyword>
<gene>
    <name evidence="3" type="ORF">BACPEC_02142</name>
</gene>
<dbReference type="HOGENOM" id="CLU_044821_2_0_9"/>
<feature type="domain" description="Aminoglycoside phosphotransferase" evidence="2">
    <location>
        <begin position="46"/>
        <end position="277"/>
    </location>
</feature>
<reference evidence="3 4" key="2">
    <citation type="submission" date="2008-11" db="EMBL/GenBank/DDBJ databases">
        <authorList>
            <person name="Fulton L."/>
            <person name="Clifton S."/>
            <person name="Fulton B."/>
            <person name="Xu J."/>
            <person name="Minx P."/>
            <person name="Pepin K.H."/>
            <person name="Johnson M."/>
            <person name="Bhonagiri V."/>
            <person name="Nash W.E."/>
            <person name="Mardis E.R."/>
            <person name="Wilson R.K."/>
        </authorList>
    </citation>
    <scope>NUCLEOTIDE SEQUENCE [LARGE SCALE GENOMIC DNA]</scope>
    <source>
        <strain evidence="3 4">ATCC 43243</strain>
    </source>
</reference>